<keyword evidence="6" id="KW-1185">Reference proteome</keyword>
<accession>A0AAC8QCM3</accession>
<evidence type="ECO:0000313" key="3">
    <source>
        <dbReference type="EMBL" id="AKJ04656.1"/>
    </source>
</evidence>
<proteinExistence type="predicted"/>
<reference evidence="3 5" key="1">
    <citation type="submission" date="2015-05" db="EMBL/GenBank/DDBJ databases">
        <title>Genome assembly of Archangium gephyra DSM 2261.</title>
        <authorList>
            <person name="Sharma G."/>
            <person name="Subramanian S."/>
        </authorList>
    </citation>
    <scope>NUCLEOTIDE SEQUENCE [LARGE SCALE GENOMIC DNA]</scope>
    <source>
        <strain evidence="3 5">DSM 2261</strain>
    </source>
</reference>
<protein>
    <submittedName>
        <fullName evidence="4">2-polyprenyl-6-methoxyphenol hydroxylase-like FAD-dependent oxidoreductase</fullName>
    </submittedName>
</protein>
<evidence type="ECO:0000256" key="1">
    <source>
        <dbReference type="SAM" id="MobiDB-lite"/>
    </source>
</evidence>
<evidence type="ECO:0000313" key="5">
    <source>
        <dbReference type="Proteomes" id="UP000035579"/>
    </source>
</evidence>
<dbReference type="GO" id="GO:0071949">
    <property type="term" value="F:FAD binding"/>
    <property type="evidence" value="ECO:0007669"/>
    <property type="project" value="InterPro"/>
</dbReference>
<dbReference type="InterPro" id="IPR002938">
    <property type="entry name" value="FAD-bd"/>
</dbReference>
<dbReference type="Pfam" id="PF01494">
    <property type="entry name" value="FAD_binding_3"/>
    <property type="match status" value="1"/>
</dbReference>
<dbReference type="EMBL" id="CP011509">
    <property type="protein sequence ID" value="AKJ04656.1"/>
    <property type="molecule type" value="Genomic_DNA"/>
</dbReference>
<dbReference type="AlphaFoldDB" id="A0AAC8QCM3"/>
<dbReference type="RefSeq" id="WP_053066832.1">
    <property type="nucleotide sequence ID" value="NZ_CP011509.1"/>
</dbReference>
<feature type="region of interest" description="Disordered" evidence="1">
    <location>
        <begin position="451"/>
        <end position="471"/>
    </location>
</feature>
<evidence type="ECO:0000313" key="6">
    <source>
        <dbReference type="Proteomes" id="UP000256345"/>
    </source>
</evidence>
<evidence type="ECO:0000259" key="2">
    <source>
        <dbReference type="Pfam" id="PF01494"/>
    </source>
</evidence>
<sequence>MSTSTPLPPTPSGKHALVYGGSTAGLIAAGVLSRHFERVTLVERDRFEDGPQARKGVPQGSHIHGLLTRGMNVLCEIFPGFREELKEAGSRFIDMTGDHAWFMGGLWRPRVPCGLYFYAQSRPLLEWVLRRRLKALPNVTVRDGREVTGFQTSADKARVTGVHLRAPGGGQEETLEAELVVDASGRGSRTPQWLEALGYPRVEETNIQVDVIYSSRLFRRPPGFVADWKMMSIAPQLPTEKRMALIETIENDHLLMSIAGWHGVQPPLDDAGYIEFTRDMVQPHIYEVMKHAEPLGPIHVFRYSHNQRRHYERMPRFPEGLAPVGDAFCSFNPIYGQGMTTGALQAQTLGECVRQGLSGVSQRYRRQMGELLATPWSMATTGDLRFPHVEGKRPPGFALTNWYGDRFQRLASHDVEALHTFVRVMQMVEEPTVLFSPRLALKVLTARPTAADLERKPEPPFAPAAVKEQAA</sequence>
<organism evidence="3 5">
    <name type="scientific">Archangium gephyra</name>
    <dbReference type="NCBI Taxonomy" id="48"/>
    <lineage>
        <taxon>Bacteria</taxon>
        <taxon>Pseudomonadati</taxon>
        <taxon>Myxococcota</taxon>
        <taxon>Myxococcia</taxon>
        <taxon>Myxococcales</taxon>
        <taxon>Cystobacterineae</taxon>
        <taxon>Archangiaceae</taxon>
        <taxon>Archangium</taxon>
    </lineage>
</organism>
<dbReference type="SUPFAM" id="SSF51905">
    <property type="entry name" value="FAD/NAD(P)-binding domain"/>
    <property type="match status" value="1"/>
</dbReference>
<dbReference type="InterPro" id="IPR036188">
    <property type="entry name" value="FAD/NAD-bd_sf"/>
</dbReference>
<reference evidence="4 6" key="2">
    <citation type="submission" date="2018-08" db="EMBL/GenBank/DDBJ databases">
        <title>Genomic Encyclopedia of Archaeal and Bacterial Type Strains, Phase II (KMG-II): from individual species to whole genera.</title>
        <authorList>
            <person name="Goeker M."/>
        </authorList>
    </citation>
    <scope>NUCLEOTIDE SEQUENCE [LARGE SCALE GENOMIC DNA]</scope>
    <source>
        <strain evidence="4 6">DSM 2261</strain>
    </source>
</reference>
<name>A0AAC8QCM3_9BACT</name>
<dbReference type="Proteomes" id="UP000035579">
    <property type="component" value="Chromosome"/>
</dbReference>
<dbReference type="Gene3D" id="3.50.50.60">
    <property type="entry name" value="FAD/NAD(P)-binding domain"/>
    <property type="match status" value="1"/>
</dbReference>
<dbReference type="PANTHER" id="PTHR43422">
    <property type="entry name" value="THIAMINE THIAZOLE SYNTHASE"/>
    <property type="match status" value="1"/>
</dbReference>
<dbReference type="KEGG" id="age:AA314_06282"/>
<dbReference type="PANTHER" id="PTHR43422:SF3">
    <property type="entry name" value="THIAMINE THIAZOLE SYNTHASE"/>
    <property type="match status" value="1"/>
</dbReference>
<dbReference type="EMBL" id="QUMU01000001">
    <property type="protein sequence ID" value="REG37284.1"/>
    <property type="molecule type" value="Genomic_DNA"/>
</dbReference>
<evidence type="ECO:0000313" key="4">
    <source>
        <dbReference type="EMBL" id="REG37284.1"/>
    </source>
</evidence>
<dbReference type="Proteomes" id="UP000256345">
    <property type="component" value="Unassembled WGS sequence"/>
</dbReference>
<feature type="domain" description="FAD-binding" evidence="2">
    <location>
        <begin position="16"/>
        <end position="352"/>
    </location>
</feature>
<gene>
    <name evidence="3" type="ORF">AA314_06282</name>
    <name evidence="4" type="ORF">ATI61_101264</name>
</gene>